<organism evidence="2 3">
    <name type="scientific">Caulobacter segnis</name>
    <dbReference type="NCBI Taxonomy" id="88688"/>
    <lineage>
        <taxon>Bacteria</taxon>
        <taxon>Pseudomonadati</taxon>
        <taxon>Pseudomonadota</taxon>
        <taxon>Alphaproteobacteria</taxon>
        <taxon>Caulobacterales</taxon>
        <taxon>Caulobacteraceae</taxon>
        <taxon>Caulobacter</taxon>
    </lineage>
</organism>
<gene>
    <name evidence="2" type="ORF">MZV50_07445</name>
</gene>
<evidence type="ECO:0008006" key="4">
    <source>
        <dbReference type="Google" id="ProtNLM"/>
    </source>
</evidence>
<sequence>MSGTDFIARRGLAAALLSTSLLSAGCATVQSLPKDTTRGLERDAGGLTYFLPQKLAKLTITREPVDPEEQAQALKDATAALKSAKADQAAKKAAAEGEQALLDQLGADASARSSQAEAAELTKAAQDLSDIRVTKAKAAADAADKAYRAALQGAKCAYTGKLELLPAQADVSHRYVAQLRHNWLRDDTVKLAVTPAGLLSSSNVVAADRTGDILVEVAGALAGLGPAGGKSALWSNKPQPPKAQELPCGEPRTIVQVFDPSDEDARLLVAKRLKQADYPFLIGPISAQKKKTLDTKTSDLSTLDEPPTKLAAVSSDKSVADEIRKSDRGAIFYRSPLPMTLTLEQKADGENWHVIDAILAQLPQAGPISYIPTNSSAFVKTVDDVVFADGVISSWSPDRPSEVLEVVRLPVKIATAIISVPAQLLSLRVDYSSHAKALADQQAAEITSAKTLSKLQKCLNDAEAAGSDGLACLPPAP</sequence>
<keyword evidence="1" id="KW-0732">Signal</keyword>
<protein>
    <recommendedName>
        <fullName evidence="4">DUF4398 domain-containing protein</fullName>
    </recommendedName>
</protein>
<proteinExistence type="predicted"/>
<evidence type="ECO:0000313" key="2">
    <source>
        <dbReference type="EMBL" id="USQ97365.1"/>
    </source>
</evidence>
<evidence type="ECO:0000313" key="3">
    <source>
        <dbReference type="Proteomes" id="UP001057520"/>
    </source>
</evidence>
<dbReference type="Proteomes" id="UP001057520">
    <property type="component" value="Chromosome"/>
</dbReference>
<reference evidence="2 3" key="1">
    <citation type="submission" date="2022-04" db="EMBL/GenBank/DDBJ databases">
        <title>Genome sequence of soybean root-associated Caulobacter segnis RL271.</title>
        <authorList>
            <person name="Longley R."/>
            <person name="Bonito G."/>
            <person name="Trigodet F."/>
            <person name="Crosson S."/>
            <person name="Fiebig A."/>
        </authorList>
    </citation>
    <scope>NUCLEOTIDE SEQUENCE [LARGE SCALE GENOMIC DNA]</scope>
    <source>
        <strain evidence="2 3">RL271</strain>
    </source>
</reference>
<feature type="chain" id="PRO_5046564984" description="DUF4398 domain-containing protein" evidence="1">
    <location>
        <begin position="24"/>
        <end position="477"/>
    </location>
</feature>
<accession>A0ABY4ZX96</accession>
<evidence type="ECO:0000256" key="1">
    <source>
        <dbReference type="SAM" id="SignalP"/>
    </source>
</evidence>
<dbReference type="EMBL" id="CP096040">
    <property type="protein sequence ID" value="USQ97365.1"/>
    <property type="molecule type" value="Genomic_DNA"/>
</dbReference>
<feature type="signal peptide" evidence="1">
    <location>
        <begin position="1"/>
        <end position="23"/>
    </location>
</feature>
<keyword evidence="3" id="KW-1185">Reference proteome</keyword>
<name>A0ABY4ZX96_9CAUL</name>